<evidence type="ECO:0000313" key="14">
    <source>
        <dbReference type="EMBL" id="PKZ69318.1"/>
    </source>
</evidence>
<keyword evidence="3 11" id="KW-0597">Phosphoprotein</keyword>
<accession>A0A2I1RJM9</accession>
<feature type="domain" description="Response regulatory" evidence="13">
    <location>
        <begin position="431"/>
        <end position="548"/>
    </location>
</feature>
<dbReference type="EMBL" id="PKJS01000004">
    <property type="protein sequence ID" value="PKZ69318.1"/>
    <property type="molecule type" value="Genomic_DNA"/>
</dbReference>
<proteinExistence type="predicted"/>
<comment type="catalytic activity">
    <reaction evidence="1">
        <text>ATP + protein L-histidine = ADP + protein N-phospho-L-histidine.</text>
        <dbReference type="EC" id="2.7.13.3"/>
    </reaction>
</comment>
<comment type="caution">
    <text evidence="14">The sequence shown here is derived from an EMBL/GenBank/DDBJ whole genome shotgun (WGS) entry which is preliminary data.</text>
</comment>
<keyword evidence="7" id="KW-0067">ATP-binding</keyword>
<dbReference type="GO" id="GO:0000155">
    <property type="term" value="F:phosphorelay sensor kinase activity"/>
    <property type="evidence" value="ECO:0007669"/>
    <property type="project" value="InterPro"/>
</dbReference>
<dbReference type="PANTHER" id="PTHR45339">
    <property type="entry name" value="HYBRID SIGNAL TRANSDUCTION HISTIDINE KINASE J"/>
    <property type="match status" value="1"/>
</dbReference>
<evidence type="ECO:0000256" key="1">
    <source>
        <dbReference type="ARBA" id="ARBA00000085"/>
    </source>
</evidence>
<protein>
    <recommendedName>
        <fullName evidence="10">Sensory/regulatory protein RpfC</fullName>
        <ecNumber evidence="2">2.7.13.3</ecNumber>
    </recommendedName>
</protein>
<evidence type="ECO:0000313" key="15">
    <source>
        <dbReference type="Proteomes" id="UP000234914"/>
    </source>
</evidence>
<evidence type="ECO:0000256" key="4">
    <source>
        <dbReference type="ARBA" id="ARBA00022679"/>
    </source>
</evidence>
<dbReference type="SUPFAM" id="SSF55781">
    <property type="entry name" value="GAF domain-like"/>
    <property type="match status" value="1"/>
</dbReference>
<dbReference type="InterPro" id="IPR005467">
    <property type="entry name" value="His_kinase_dom"/>
</dbReference>
<feature type="modified residue" description="4-aspartylphosphate" evidence="11">
    <location>
        <position position="482"/>
    </location>
</feature>
<dbReference type="SMART" id="SM00387">
    <property type="entry name" value="HATPase_c"/>
    <property type="match status" value="1"/>
</dbReference>
<reference evidence="14 15" key="1">
    <citation type="submission" date="2017-12" db="EMBL/GenBank/DDBJ databases">
        <title>Phylogenetic diversity of female urinary microbiome.</title>
        <authorList>
            <person name="Thomas-White K."/>
            <person name="Wolfe A.J."/>
        </authorList>
    </citation>
    <scope>NUCLEOTIDE SEQUENCE [LARGE SCALE GENOMIC DNA]</scope>
    <source>
        <strain evidence="14 15">UMB0416</strain>
    </source>
</reference>
<sequence>MISYPIASNEKQRLAVLDEYHIIQTNKEAEFERISALAKAFFGTKIVAITFLDADIQFFKSRIGLEAHSTSRDVAFCNYTITQNDTFVTLDTHQDARFKHNPLVTGYPYIRFYAGAPIVVHDSQGREFALGTLCVIDDQPHQDFDASQQRVLADLAALVSDTLKLRQQRYQAERADEVKTAFLANMSHEIRTPMNGIMGMLELLEQTPLDTQQQHYIKSIKTSNEHLLTIVNDILDLSKVESGKIRFESIPVDLAQLCQDVYQCFLAAAKDNSVALTFDYPDNLPKYVNTDPVRVRQILMNLVNNAIKFTPKQGKVTIQAMKGCDKHQIKFNVIDTGVGIKPESLEVIFDAYNQADKFTHRLYGGTGLGLSVCKALAEGMGGTIKVTSEKNKGSTFTLSLPMIATDEISYQQWHQSHDETPIQPLERLPAHVLLAEDNELNAMVAVKSLKKYGYEVTRAKDGLEAVNFYKADPSKYHIILMDHQMPIMDGVEATKMLKQSFNQLPPIIAVTAHAMHGDKEVYLNAGMQDYCTKPYKPEALDVMIQRWLHHVANKG</sequence>
<dbReference type="CDD" id="cd16922">
    <property type="entry name" value="HATPase_EvgS-ArcB-TorS-like"/>
    <property type="match status" value="1"/>
</dbReference>
<dbReference type="Gene3D" id="3.30.565.10">
    <property type="entry name" value="Histidine kinase-like ATPase, C-terminal domain"/>
    <property type="match status" value="1"/>
</dbReference>
<comment type="subunit">
    <text evidence="9">At low DSF concentrations, interacts with RpfF.</text>
</comment>
<dbReference type="SMART" id="SM00388">
    <property type="entry name" value="HisKA"/>
    <property type="match status" value="1"/>
</dbReference>
<evidence type="ECO:0000256" key="3">
    <source>
        <dbReference type="ARBA" id="ARBA00022553"/>
    </source>
</evidence>
<keyword evidence="5" id="KW-0547">Nucleotide-binding</keyword>
<evidence type="ECO:0000259" key="13">
    <source>
        <dbReference type="PROSITE" id="PS50110"/>
    </source>
</evidence>
<dbReference type="CDD" id="cd00082">
    <property type="entry name" value="HisKA"/>
    <property type="match status" value="1"/>
</dbReference>
<evidence type="ECO:0000256" key="2">
    <source>
        <dbReference type="ARBA" id="ARBA00012438"/>
    </source>
</evidence>
<dbReference type="InterPro" id="IPR003594">
    <property type="entry name" value="HATPase_dom"/>
</dbReference>
<dbReference type="AlphaFoldDB" id="A0A2I1RJM9"/>
<dbReference type="Gene3D" id="3.30.450.40">
    <property type="match status" value="1"/>
</dbReference>
<evidence type="ECO:0000256" key="8">
    <source>
        <dbReference type="ARBA" id="ARBA00023012"/>
    </source>
</evidence>
<dbReference type="Pfam" id="PF01590">
    <property type="entry name" value="GAF"/>
    <property type="match status" value="1"/>
</dbReference>
<evidence type="ECO:0000256" key="9">
    <source>
        <dbReference type="ARBA" id="ARBA00064003"/>
    </source>
</evidence>
<dbReference type="PROSITE" id="PS50109">
    <property type="entry name" value="HIS_KIN"/>
    <property type="match status" value="1"/>
</dbReference>
<keyword evidence="8" id="KW-0902">Two-component regulatory system</keyword>
<evidence type="ECO:0000256" key="10">
    <source>
        <dbReference type="ARBA" id="ARBA00068150"/>
    </source>
</evidence>
<evidence type="ECO:0000256" key="5">
    <source>
        <dbReference type="ARBA" id="ARBA00022741"/>
    </source>
</evidence>
<dbReference type="Gene3D" id="1.10.287.130">
    <property type="match status" value="1"/>
</dbReference>
<dbReference type="CDD" id="cd17546">
    <property type="entry name" value="REC_hyHK_CKI1_RcsC-like"/>
    <property type="match status" value="1"/>
</dbReference>
<dbReference type="Pfam" id="PF02518">
    <property type="entry name" value="HATPase_c"/>
    <property type="match status" value="1"/>
</dbReference>
<gene>
    <name evidence="14" type="ORF">CYJ96_04105</name>
</gene>
<dbReference type="PANTHER" id="PTHR45339:SF1">
    <property type="entry name" value="HYBRID SIGNAL TRANSDUCTION HISTIDINE KINASE J"/>
    <property type="match status" value="1"/>
</dbReference>
<name>A0A2I1RJM9_FAUOS</name>
<dbReference type="InterPro" id="IPR029016">
    <property type="entry name" value="GAF-like_dom_sf"/>
</dbReference>
<dbReference type="RefSeq" id="WP_101964029.1">
    <property type="nucleotide sequence ID" value="NZ_PKJS01000004.1"/>
</dbReference>
<evidence type="ECO:0000256" key="7">
    <source>
        <dbReference type="ARBA" id="ARBA00022840"/>
    </source>
</evidence>
<organism evidence="14 15">
    <name type="scientific">Faucicola osloensis</name>
    <name type="common">Moraxella osloensis</name>
    <dbReference type="NCBI Taxonomy" id="34062"/>
    <lineage>
        <taxon>Bacteria</taxon>
        <taxon>Pseudomonadati</taxon>
        <taxon>Pseudomonadota</taxon>
        <taxon>Gammaproteobacteria</taxon>
        <taxon>Moraxellales</taxon>
        <taxon>Moraxellaceae</taxon>
        <taxon>Faucicola</taxon>
    </lineage>
</organism>
<dbReference type="EC" id="2.7.13.3" evidence="2"/>
<feature type="domain" description="Histidine kinase" evidence="12">
    <location>
        <begin position="185"/>
        <end position="404"/>
    </location>
</feature>
<evidence type="ECO:0000256" key="6">
    <source>
        <dbReference type="ARBA" id="ARBA00022777"/>
    </source>
</evidence>
<dbReference type="SUPFAM" id="SSF47384">
    <property type="entry name" value="Homodimeric domain of signal transducing histidine kinase"/>
    <property type="match status" value="1"/>
</dbReference>
<dbReference type="Proteomes" id="UP000234914">
    <property type="component" value="Unassembled WGS sequence"/>
</dbReference>
<keyword evidence="6 14" id="KW-0418">Kinase</keyword>
<dbReference type="Pfam" id="PF00512">
    <property type="entry name" value="HisKA"/>
    <property type="match status" value="1"/>
</dbReference>
<dbReference type="SUPFAM" id="SSF52172">
    <property type="entry name" value="CheY-like"/>
    <property type="match status" value="1"/>
</dbReference>
<keyword evidence="4" id="KW-0808">Transferase</keyword>
<dbReference type="SMART" id="SM00065">
    <property type="entry name" value="GAF"/>
    <property type="match status" value="1"/>
</dbReference>
<dbReference type="InterPro" id="IPR011006">
    <property type="entry name" value="CheY-like_superfamily"/>
</dbReference>
<dbReference type="FunFam" id="3.30.565.10:FF:000010">
    <property type="entry name" value="Sensor histidine kinase RcsC"/>
    <property type="match status" value="1"/>
</dbReference>
<dbReference type="Gene3D" id="3.40.50.2300">
    <property type="match status" value="1"/>
</dbReference>
<evidence type="ECO:0000256" key="11">
    <source>
        <dbReference type="PROSITE-ProRule" id="PRU00169"/>
    </source>
</evidence>
<dbReference type="InterPro" id="IPR036097">
    <property type="entry name" value="HisK_dim/P_sf"/>
</dbReference>
<dbReference type="GO" id="GO:0005524">
    <property type="term" value="F:ATP binding"/>
    <property type="evidence" value="ECO:0007669"/>
    <property type="project" value="UniProtKB-KW"/>
</dbReference>
<dbReference type="FunFam" id="1.10.287.130:FF:000002">
    <property type="entry name" value="Two-component osmosensing histidine kinase"/>
    <property type="match status" value="1"/>
</dbReference>
<dbReference type="SUPFAM" id="SSF55874">
    <property type="entry name" value="ATPase domain of HSP90 chaperone/DNA topoisomerase II/histidine kinase"/>
    <property type="match status" value="1"/>
</dbReference>
<dbReference type="InterPro" id="IPR003661">
    <property type="entry name" value="HisK_dim/P_dom"/>
</dbReference>
<dbReference type="InterPro" id="IPR004358">
    <property type="entry name" value="Sig_transdc_His_kin-like_C"/>
</dbReference>
<evidence type="ECO:0000259" key="12">
    <source>
        <dbReference type="PROSITE" id="PS50109"/>
    </source>
</evidence>
<dbReference type="PRINTS" id="PR00344">
    <property type="entry name" value="BCTRLSENSOR"/>
</dbReference>
<dbReference type="SMART" id="SM00448">
    <property type="entry name" value="REC"/>
    <property type="match status" value="1"/>
</dbReference>
<dbReference type="InterPro" id="IPR001789">
    <property type="entry name" value="Sig_transdc_resp-reg_receiver"/>
</dbReference>
<dbReference type="Pfam" id="PF00072">
    <property type="entry name" value="Response_reg"/>
    <property type="match status" value="1"/>
</dbReference>
<dbReference type="InterPro" id="IPR036890">
    <property type="entry name" value="HATPase_C_sf"/>
</dbReference>
<dbReference type="InterPro" id="IPR003018">
    <property type="entry name" value="GAF"/>
</dbReference>
<dbReference type="PROSITE" id="PS50110">
    <property type="entry name" value="RESPONSE_REGULATORY"/>
    <property type="match status" value="1"/>
</dbReference>